<accession>A0A9N8V2I0</accession>
<name>A0A9N8V2I0_FUNMO</name>
<dbReference type="EMBL" id="CAJVPP010000070">
    <property type="protein sequence ID" value="CAG8439449.1"/>
    <property type="molecule type" value="Genomic_DNA"/>
</dbReference>
<reference evidence="1" key="1">
    <citation type="submission" date="2021-06" db="EMBL/GenBank/DDBJ databases">
        <authorList>
            <person name="Kallberg Y."/>
            <person name="Tangrot J."/>
            <person name="Rosling A."/>
        </authorList>
    </citation>
    <scope>NUCLEOTIDE SEQUENCE</scope>
    <source>
        <strain evidence="1">87-6 pot B 2015</strain>
    </source>
</reference>
<dbReference type="Proteomes" id="UP000789375">
    <property type="component" value="Unassembled WGS sequence"/>
</dbReference>
<proteinExistence type="predicted"/>
<sequence length="69" mass="8110">MTNAIYQKLEDYLPILDELLQISSLLYLRAKLFAFKDENEINKVKDLILKQLQNNNNFTSTTLSQVYNI</sequence>
<organism evidence="1 2">
    <name type="scientific">Funneliformis mosseae</name>
    <name type="common">Endomycorrhizal fungus</name>
    <name type="synonym">Glomus mosseae</name>
    <dbReference type="NCBI Taxonomy" id="27381"/>
    <lineage>
        <taxon>Eukaryota</taxon>
        <taxon>Fungi</taxon>
        <taxon>Fungi incertae sedis</taxon>
        <taxon>Mucoromycota</taxon>
        <taxon>Glomeromycotina</taxon>
        <taxon>Glomeromycetes</taxon>
        <taxon>Glomerales</taxon>
        <taxon>Glomeraceae</taxon>
        <taxon>Funneliformis</taxon>
    </lineage>
</organism>
<protein>
    <submittedName>
        <fullName evidence="1">12740_t:CDS:1</fullName>
    </submittedName>
</protein>
<comment type="caution">
    <text evidence="1">The sequence shown here is derived from an EMBL/GenBank/DDBJ whole genome shotgun (WGS) entry which is preliminary data.</text>
</comment>
<gene>
    <name evidence="1" type="ORF">FMOSSE_LOCUS686</name>
</gene>
<dbReference type="AlphaFoldDB" id="A0A9N8V2I0"/>
<keyword evidence="2" id="KW-1185">Reference proteome</keyword>
<evidence type="ECO:0000313" key="1">
    <source>
        <dbReference type="EMBL" id="CAG8439449.1"/>
    </source>
</evidence>
<evidence type="ECO:0000313" key="2">
    <source>
        <dbReference type="Proteomes" id="UP000789375"/>
    </source>
</evidence>